<dbReference type="Proteomes" id="UP001310022">
    <property type="component" value="Unassembled WGS sequence"/>
</dbReference>
<dbReference type="EMBL" id="BQKE01000003">
    <property type="protein sequence ID" value="GJM63658.1"/>
    <property type="molecule type" value="Genomic_DNA"/>
</dbReference>
<protein>
    <submittedName>
        <fullName evidence="1">Uncharacterized protein</fullName>
    </submittedName>
</protein>
<sequence length="119" mass="13764">MRYFKFIIVILVIIFIILQRRSVTKRGEEGYAHSFNSEIKDIVKKIHSSAGITYVITHSSGEFPFWIKNDKNCDGKLFKQFVEKGDSIIKETNTKYFLIKKSSGQSCTFNFKDLSPTNL</sequence>
<keyword evidence="2" id="KW-1185">Reference proteome</keyword>
<accession>A0AAN5APB5</accession>
<evidence type="ECO:0000313" key="1">
    <source>
        <dbReference type="EMBL" id="GJM63658.1"/>
    </source>
</evidence>
<gene>
    <name evidence="1" type="ORF">PEDI_42100</name>
</gene>
<evidence type="ECO:0000313" key="2">
    <source>
        <dbReference type="Proteomes" id="UP001310022"/>
    </source>
</evidence>
<dbReference type="RefSeq" id="WP_338238794.1">
    <property type="nucleotide sequence ID" value="NZ_BQKE01000003.1"/>
</dbReference>
<proteinExistence type="predicted"/>
<reference evidence="1 2" key="1">
    <citation type="submission" date="2021-12" db="EMBL/GenBank/DDBJ databases">
        <title>Genome sequencing of bacteria with rrn-lacking chromosome and rrn-plasmid.</title>
        <authorList>
            <person name="Anda M."/>
            <person name="Iwasaki W."/>
        </authorList>
    </citation>
    <scope>NUCLEOTIDE SEQUENCE [LARGE SCALE GENOMIC DNA]</scope>
    <source>
        <strain evidence="1 2">NBRC 15940</strain>
    </source>
</reference>
<comment type="caution">
    <text evidence="1">The sequence shown here is derived from an EMBL/GenBank/DDBJ whole genome shotgun (WGS) entry which is preliminary data.</text>
</comment>
<organism evidence="1 2">
    <name type="scientific">Persicobacter diffluens</name>
    <dbReference type="NCBI Taxonomy" id="981"/>
    <lineage>
        <taxon>Bacteria</taxon>
        <taxon>Pseudomonadati</taxon>
        <taxon>Bacteroidota</taxon>
        <taxon>Cytophagia</taxon>
        <taxon>Cytophagales</taxon>
        <taxon>Persicobacteraceae</taxon>
        <taxon>Persicobacter</taxon>
    </lineage>
</organism>
<dbReference type="AlphaFoldDB" id="A0AAN5APB5"/>
<name>A0AAN5APB5_9BACT</name>